<feature type="domain" description="Peptidase S8/S53" evidence="7">
    <location>
        <begin position="62"/>
        <end position="295"/>
    </location>
</feature>
<comment type="similarity">
    <text evidence="1 5">Belongs to the peptidase S8 family.</text>
</comment>
<evidence type="ECO:0000259" key="7">
    <source>
        <dbReference type="Pfam" id="PF00082"/>
    </source>
</evidence>
<proteinExistence type="inferred from homology"/>
<dbReference type="PANTHER" id="PTHR43806:SF11">
    <property type="entry name" value="CEREVISIN-RELATED"/>
    <property type="match status" value="1"/>
</dbReference>
<name>A0ABP4ST60_9ACTN</name>
<dbReference type="RefSeq" id="WP_344148757.1">
    <property type="nucleotide sequence ID" value="NZ_BAAANF010000006.1"/>
</dbReference>
<feature type="signal peptide" evidence="6">
    <location>
        <begin position="1"/>
        <end position="30"/>
    </location>
</feature>
<feature type="chain" id="PRO_5045234311" description="Peptidase S8/S53 domain-containing protein" evidence="6">
    <location>
        <begin position="31"/>
        <end position="312"/>
    </location>
</feature>
<gene>
    <name evidence="8" type="ORF">GCM10009745_20660</name>
</gene>
<keyword evidence="6" id="KW-0732">Signal</keyword>
<evidence type="ECO:0000256" key="1">
    <source>
        <dbReference type="ARBA" id="ARBA00011073"/>
    </source>
</evidence>
<evidence type="ECO:0000256" key="3">
    <source>
        <dbReference type="ARBA" id="ARBA00022801"/>
    </source>
</evidence>
<evidence type="ECO:0000256" key="6">
    <source>
        <dbReference type="SAM" id="SignalP"/>
    </source>
</evidence>
<evidence type="ECO:0000313" key="9">
    <source>
        <dbReference type="Proteomes" id="UP001500280"/>
    </source>
</evidence>
<evidence type="ECO:0000313" key="8">
    <source>
        <dbReference type="EMBL" id="GAA1677169.1"/>
    </source>
</evidence>
<dbReference type="Pfam" id="PF00082">
    <property type="entry name" value="Peptidase_S8"/>
    <property type="match status" value="1"/>
</dbReference>
<dbReference type="EMBL" id="BAAANF010000006">
    <property type="protein sequence ID" value="GAA1677169.1"/>
    <property type="molecule type" value="Genomic_DNA"/>
</dbReference>
<keyword evidence="2" id="KW-0645">Protease</keyword>
<evidence type="ECO:0000256" key="2">
    <source>
        <dbReference type="ARBA" id="ARBA00022670"/>
    </source>
</evidence>
<evidence type="ECO:0000256" key="5">
    <source>
        <dbReference type="PROSITE-ProRule" id="PRU01240"/>
    </source>
</evidence>
<sequence length="312" mass="31483">MARHHNRRSIALIGAALASVTLLAQTPAYAAAGTQPNPSGALDRIDQRDRPLDKSYSWNSTGAGVRVYVLSDGVSTTHTDFGGRASQGADLVGGTACTVYGTGVAGLVAGTKYGVAKQAQIVAIRTFKCNGLPTADRAIAGVNWVTQNAVKPAVAVLPFAVAADPALDAAVAQSIQSGVTWVVSAGNNGTDFGADACNYSPARVAGAITATQLDLTNTGNPKEVLGAGQNRGRCVDVAAPSGTTAVGGGSDENPWGIHGGHVGVTAGAAAKLLEQNPNASPATIQQLLNNDATTGRLTADSLGTPDRILFSN</sequence>
<reference evidence="9" key="1">
    <citation type="journal article" date="2019" name="Int. J. Syst. Evol. Microbiol.">
        <title>The Global Catalogue of Microorganisms (GCM) 10K type strain sequencing project: providing services to taxonomists for standard genome sequencing and annotation.</title>
        <authorList>
            <consortium name="The Broad Institute Genomics Platform"/>
            <consortium name="The Broad Institute Genome Sequencing Center for Infectious Disease"/>
            <person name="Wu L."/>
            <person name="Ma J."/>
        </authorList>
    </citation>
    <scope>NUCLEOTIDE SEQUENCE [LARGE SCALE GENOMIC DNA]</scope>
    <source>
        <strain evidence="9">JCM 14307</strain>
    </source>
</reference>
<dbReference type="InterPro" id="IPR050131">
    <property type="entry name" value="Peptidase_S8_subtilisin-like"/>
</dbReference>
<accession>A0ABP4ST60</accession>
<comment type="caution">
    <text evidence="8">The sequence shown here is derived from an EMBL/GenBank/DDBJ whole genome shotgun (WGS) entry which is preliminary data.</text>
</comment>
<dbReference type="InterPro" id="IPR000209">
    <property type="entry name" value="Peptidase_S8/S53_dom"/>
</dbReference>
<dbReference type="PROSITE" id="PS51892">
    <property type="entry name" value="SUBTILASE"/>
    <property type="match status" value="1"/>
</dbReference>
<dbReference type="Proteomes" id="UP001500280">
    <property type="component" value="Unassembled WGS sequence"/>
</dbReference>
<keyword evidence="3" id="KW-0378">Hydrolase</keyword>
<dbReference type="PANTHER" id="PTHR43806">
    <property type="entry name" value="PEPTIDASE S8"/>
    <property type="match status" value="1"/>
</dbReference>
<protein>
    <recommendedName>
        <fullName evidence="7">Peptidase S8/S53 domain-containing protein</fullName>
    </recommendedName>
</protein>
<evidence type="ECO:0000256" key="4">
    <source>
        <dbReference type="ARBA" id="ARBA00022825"/>
    </source>
</evidence>
<dbReference type="SUPFAM" id="SSF52743">
    <property type="entry name" value="Subtilisin-like"/>
    <property type="match status" value="1"/>
</dbReference>
<dbReference type="Gene3D" id="3.40.50.200">
    <property type="entry name" value="Peptidase S8/S53 domain"/>
    <property type="match status" value="1"/>
</dbReference>
<keyword evidence="4" id="KW-0720">Serine protease</keyword>
<organism evidence="8 9">
    <name type="scientific">Kribbella yunnanensis</name>
    <dbReference type="NCBI Taxonomy" id="190194"/>
    <lineage>
        <taxon>Bacteria</taxon>
        <taxon>Bacillati</taxon>
        <taxon>Actinomycetota</taxon>
        <taxon>Actinomycetes</taxon>
        <taxon>Propionibacteriales</taxon>
        <taxon>Kribbellaceae</taxon>
        <taxon>Kribbella</taxon>
    </lineage>
</organism>
<keyword evidence="9" id="KW-1185">Reference proteome</keyword>
<dbReference type="InterPro" id="IPR036852">
    <property type="entry name" value="Peptidase_S8/S53_dom_sf"/>
</dbReference>
<comment type="caution">
    <text evidence="5">Lacks conserved residue(s) required for the propagation of feature annotation.</text>
</comment>